<proteinExistence type="predicted"/>
<dbReference type="HOGENOM" id="CLU_443091_0_0_1"/>
<dbReference type="EnsemblProtists" id="EOD35433">
    <property type="protein sequence ID" value="EOD35433"/>
    <property type="gene ID" value="EMIHUDRAFT_201530"/>
</dbReference>
<reference evidence="3" key="1">
    <citation type="journal article" date="2013" name="Nature">
        <title>Pan genome of the phytoplankton Emiliania underpins its global distribution.</title>
        <authorList>
            <person name="Read B.A."/>
            <person name="Kegel J."/>
            <person name="Klute M.J."/>
            <person name="Kuo A."/>
            <person name="Lefebvre S.C."/>
            <person name="Maumus F."/>
            <person name="Mayer C."/>
            <person name="Miller J."/>
            <person name="Monier A."/>
            <person name="Salamov A."/>
            <person name="Young J."/>
            <person name="Aguilar M."/>
            <person name="Claverie J.M."/>
            <person name="Frickenhaus S."/>
            <person name="Gonzalez K."/>
            <person name="Herman E.K."/>
            <person name="Lin Y.C."/>
            <person name="Napier J."/>
            <person name="Ogata H."/>
            <person name="Sarno A.F."/>
            <person name="Shmutz J."/>
            <person name="Schroeder D."/>
            <person name="de Vargas C."/>
            <person name="Verret F."/>
            <person name="von Dassow P."/>
            <person name="Valentin K."/>
            <person name="Van de Peer Y."/>
            <person name="Wheeler G."/>
            <person name="Dacks J.B."/>
            <person name="Delwiche C.F."/>
            <person name="Dyhrman S.T."/>
            <person name="Glockner G."/>
            <person name="John U."/>
            <person name="Richards T."/>
            <person name="Worden A.Z."/>
            <person name="Zhang X."/>
            <person name="Grigoriev I.V."/>
            <person name="Allen A.E."/>
            <person name="Bidle K."/>
            <person name="Borodovsky M."/>
            <person name="Bowler C."/>
            <person name="Brownlee C."/>
            <person name="Cock J.M."/>
            <person name="Elias M."/>
            <person name="Gladyshev V.N."/>
            <person name="Groth M."/>
            <person name="Guda C."/>
            <person name="Hadaegh A."/>
            <person name="Iglesias-Rodriguez M.D."/>
            <person name="Jenkins J."/>
            <person name="Jones B.M."/>
            <person name="Lawson T."/>
            <person name="Leese F."/>
            <person name="Lindquist E."/>
            <person name="Lobanov A."/>
            <person name="Lomsadze A."/>
            <person name="Malik S.B."/>
            <person name="Marsh M.E."/>
            <person name="Mackinder L."/>
            <person name="Mock T."/>
            <person name="Mueller-Roeber B."/>
            <person name="Pagarete A."/>
            <person name="Parker M."/>
            <person name="Probert I."/>
            <person name="Quesneville H."/>
            <person name="Raines C."/>
            <person name="Rensing S.A."/>
            <person name="Riano-Pachon D.M."/>
            <person name="Richier S."/>
            <person name="Rokitta S."/>
            <person name="Shiraiwa Y."/>
            <person name="Soanes D.M."/>
            <person name="van der Giezen M."/>
            <person name="Wahlund T.M."/>
            <person name="Williams B."/>
            <person name="Wilson W."/>
            <person name="Wolfe G."/>
            <person name="Wurch L.L."/>
        </authorList>
    </citation>
    <scope>NUCLEOTIDE SEQUENCE</scope>
</reference>
<reference evidence="2" key="2">
    <citation type="submission" date="2024-10" db="UniProtKB">
        <authorList>
            <consortium name="EnsemblProtists"/>
        </authorList>
    </citation>
    <scope>IDENTIFICATION</scope>
</reference>
<sequence>MIGGDFNAETEEALRERGAQRATLADRLFQQMLGDGGRELLTMADEATYRAGTQIDNWVVTSGLASCMGRTSTMPGVCGDDHRAVAVEFFGGVGGVGGPREFRERGVSTFMDREVEERFTKTVQEVFDDEVEADAEKELSASERLERLTRVLTRHARAVVATRRAKGDDEAGGEERPAGGGEASEGAGGRGPPPKSKRERLRWKVAKWFRIRHEVKKWSGTMSDGYRREWEGEGFWREPNLAQLWKALEAQPQLANRERRARALAVCERERRDAEQEFLLCPRTGGEKLTEVMQEVATENSGNNARRVFEILNKEMGRRAGGGELVAMYEGGEWVTCQTTGEQVWQRHVVRGDEVRDAAARRGKEINARREADMAAVEALLAMTKPARAEAQPPGVGGTGRLADDVLTWSACEAAIRKFKKGKAIGSDKLDGYLIRLSPRGVQREYWRLLQEIVREEQYPKVWNDWIAMMAMKPGEDPMDAVADLQRVRQELADFVTSNQDTYDRRFAEMRRQAKTREARPAPQPRQEPKTAAALILSQLPETSAGTIGFHTIPEVPITAPKHSRLTEWEELERTWHPRRTSDEVGFHPSALADRARGLECAASIAREAQPLSQPQP</sequence>
<dbReference type="RefSeq" id="XP_005787862.1">
    <property type="nucleotide sequence ID" value="XM_005787805.1"/>
</dbReference>
<dbReference type="PaxDb" id="2903-EOD35433"/>
<dbReference type="AlphaFoldDB" id="A0A0D3KI48"/>
<dbReference type="Gene3D" id="3.60.10.10">
    <property type="entry name" value="Endonuclease/exonuclease/phosphatase"/>
    <property type="match status" value="1"/>
</dbReference>
<evidence type="ECO:0000313" key="2">
    <source>
        <dbReference type="EnsemblProtists" id="EOD35433"/>
    </source>
</evidence>
<accession>A0A0D3KI48</accession>
<organism evidence="2 3">
    <name type="scientific">Emiliania huxleyi (strain CCMP1516)</name>
    <dbReference type="NCBI Taxonomy" id="280463"/>
    <lineage>
        <taxon>Eukaryota</taxon>
        <taxon>Haptista</taxon>
        <taxon>Haptophyta</taxon>
        <taxon>Prymnesiophyceae</taxon>
        <taxon>Isochrysidales</taxon>
        <taxon>Noelaerhabdaceae</taxon>
        <taxon>Emiliania</taxon>
    </lineage>
</organism>
<feature type="compositionally biased region" description="Basic and acidic residues" evidence="1">
    <location>
        <begin position="165"/>
        <end position="177"/>
    </location>
</feature>
<feature type="compositionally biased region" description="Gly residues" evidence="1">
    <location>
        <begin position="178"/>
        <end position="190"/>
    </location>
</feature>
<name>A0A0D3KI48_EMIH1</name>
<evidence type="ECO:0000256" key="1">
    <source>
        <dbReference type="SAM" id="MobiDB-lite"/>
    </source>
</evidence>
<dbReference type="GeneID" id="17280703"/>
<dbReference type="Proteomes" id="UP000013827">
    <property type="component" value="Unassembled WGS sequence"/>
</dbReference>
<dbReference type="KEGG" id="ehx:EMIHUDRAFT_201530"/>
<dbReference type="InterPro" id="IPR036691">
    <property type="entry name" value="Endo/exonu/phosph_ase_sf"/>
</dbReference>
<feature type="region of interest" description="Disordered" evidence="1">
    <location>
        <begin position="161"/>
        <end position="199"/>
    </location>
</feature>
<keyword evidence="3" id="KW-1185">Reference proteome</keyword>
<protein>
    <recommendedName>
        <fullName evidence="4">Endonuclease/exonuclease/phosphatase domain-containing protein</fullName>
    </recommendedName>
</protein>
<evidence type="ECO:0008006" key="4">
    <source>
        <dbReference type="Google" id="ProtNLM"/>
    </source>
</evidence>
<evidence type="ECO:0000313" key="3">
    <source>
        <dbReference type="Proteomes" id="UP000013827"/>
    </source>
</evidence>